<evidence type="ECO:0000313" key="1">
    <source>
        <dbReference type="EMBL" id="MBC8432728.1"/>
    </source>
</evidence>
<accession>A0A8J6TQS3</accession>
<evidence type="ECO:0000313" key="2">
    <source>
        <dbReference type="Proteomes" id="UP000605201"/>
    </source>
</evidence>
<organism evidence="1 2">
    <name type="scientific">Candidatus Desulfatibia vada</name>
    <dbReference type="NCBI Taxonomy" id="2841696"/>
    <lineage>
        <taxon>Bacteria</taxon>
        <taxon>Pseudomonadati</taxon>
        <taxon>Thermodesulfobacteriota</taxon>
        <taxon>Desulfobacteria</taxon>
        <taxon>Desulfobacterales</taxon>
        <taxon>Desulfobacterales incertae sedis</taxon>
        <taxon>Candidatus Desulfatibia</taxon>
    </lineage>
</organism>
<dbReference type="EMBL" id="JACNIG010000244">
    <property type="protein sequence ID" value="MBC8432728.1"/>
    <property type="molecule type" value="Genomic_DNA"/>
</dbReference>
<dbReference type="Proteomes" id="UP000605201">
    <property type="component" value="Unassembled WGS sequence"/>
</dbReference>
<proteinExistence type="predicted"/>
<name>A0A8J6TQS3_9BACT</name>
<gene>
    <name evidence="1" type="ORF">H8D96_12520</name>
</gene>
<comment type="caution">
    <text evidence="1">The sequence shown here is derived from an EMBL/GenBank/DDBJ whole genome shotgun (WGS) entry which is preliminary data.</text>
</comment>
<dbReference type="AlphaFoldDB" id="A0A8J6TQS3"/>
<reference evidence="1 2" key="1">
    <citation type="submission" date="2020-08" db="EMBL/GenBank/DDBJ databases">
        <title>Bridging the membrane lipid divide: bacteria of the FCB group superphylum have the potential to synthesize archaeal ether lipids.</title>
        <authorList>
            <person name="Villanueva L."/>
            <person name="Von Meijenfeldt F.A.B."/>
            <person name="Westbye A.B."/>
            <person name="Yadav S."/>
            <person name="Hopmans E.C."/>
            <person name="Dutilh B.E."/>
            <person name="Sinninghe Damste J.S."/>
        </authorList>
    </citation>
    <scope>NUCLEOTIDE SEQUENCE [LARGE SCALE GENOMIC DNA]</scope>
    <source>
        <strain evidence="1">NIOZ-UU17</strain>
    </source>
</reference>
<sequence>MFEKMSKCCPGQGDAPDFSAMKGAMMKNMMGMCCAPKSTDTKGETESTEKVQ</sequence>
<protein>
    <submittedName>
        <fullName evidence="1">Uncharacterized protein</fullName>
    </submittedName>
</protein>